<sequence>MGCYVRATEVGRQPWIVYGYMRTSEAVNPAGGLRFGLYVVMAVYAVLAVLTVVVLRRFRYVPAAPAETREEVTV</sequence>
<evidence type="ECO:0000256" key="5">
    <source>
        <dbReference type="ARBA" id="ARBA00022617"/>
    </source>
</evidence>
<keyword evidence="6 12" id="KW-0812">Transmembrane</keyword>
<dbReference type="InterPro" id="IPR002585">
    <property type="entry name" value="Cyt-d_ubiquinol_oxidase_su_1"/>
</dbReference>
<comment type="subcellular location">
    <subcellularLocation>
        <location evidence="1">Cell membrane</location>
        <topology evidence="1">Multi-pass membrane protein</topology>
    </subcellularLocation>
</comment>
<proteinExistence type="inferred from homology"/>
<evidence type="ECO:0000313" key="14">
    <source>
        <dbReference type="Proteomes" id="UP001501237"/>
    </source>
</evidence>
<organism evidence="13 14">
    <name type="scientific">Actinocorallia longicatena</name>
    <dbReference type="NCBI Taxonomy" id="111803"/>
    <lineage>
        <taxon>Bacteria</taxon>
        <taxon>Bacillati</taxon>
        <taxon>Actinomycetota</taxon>
        <taxon>Actinomycetes</taxon>
        <taxon>Streptosporangiales</taxon>
        <taxon>Thermomonosporaceae</taxon>
        <taxon>Actinocorallia</taxon>
    </lineage>
</organism>
<evidence type="ECO:0000256" key="9">
    <source>
        <dbReference type="ARBA" id="ARBA00022989"/>
    </source>
</evidence>
<keyword evidence="5" id="KW-0349">Heme</keyword>
<dbReference type="Proteomes" id="UP001501237">
    <property type="component" value="Unassembled WGS sequence"/>
</dbReference>
<keyword evidence="3" id="KW-0813">Transport</keyword>
<keyword evidence="10" id="KW-0408">Iron</keyword>
<evidence type="ECO:0000256" key="1">
    <source>
        <dbReference type="ARBA" id="ARBA00004651"/>
    </source>
</evidence>
<evidence type="ECO:0000256" key="7">
    <source>
        <dbReference type="ARBA" id="ARBA00022723"/>
    </source>
</evidence>
<keyword evidence="8" id="KW-0249">Electron transport</keyword>
<keyword evidence="11 12" id="KW-0472">Membrane</keyword>
<protein>
    <submittedName>
        <fullName evidence="13">Uncharacterized protein</fullName>
    </submittedName>
</protein>
<dbReference type="Pfam" id="PF01654">
    <property type="entry name" value="Cyt_bd_oxida_I"/>
    <property type="match status" value="1"/>
</dbReference>
<reference evidence="14" key="1">
    <citation type="journal article" date="2019" name="Int. J. Syst. Evol. Microbiol.">
        <title>The Global Catalogue of Microorganisms (GCM) 10K type strain sequencing project: providing services to taxonomists for standard genome sequencing and annotation.</title>
        <authorList>
            <consortium name="The Broad Institute Genomics Platform"/>
            <consortium name="The Broad Institute Genome Sequencing Center for Infectious Disease"/>
            <person name="Wu L."/>
            <person name="Ma J."/>
        </authorList>
    </citation>
    <scope>NUCLEOTIDE SEQUENCE [LARGE SCALE GENOMIC DNA]</scope>
    <source>
        <strain evidence="14">JCM 9377</strain>
    </source>
</reference>
<evidence type="ECO:0000256" key="10">
    <source>
        <dbReference type="ARBA" id="ARBA00023004"/>
    </source>
</evidence>
<dbReference type="EMBL" id="BAAAUV010000013">
    <property type="protein sequence ID" value="GAA3223414.1"/>
    <property type="molecule type" value="Genomic_DNA"/>
</dbReference>
<keyword evidence="7" id="KW-0479">Metal-binding</keyword>
<name>A0ABP6QE44_9ACTN</name>
<evidence type="ECO:0000256" key="11">
    <source>
        <dbReference type="ARBA" id="ARBA00023136"/>
    </source>
</evidence>
<evidence type="ECO:0000256" key="8">
    <source>
        <dbReference type="ARBA" id="ARBA00022982"/>
    </source>
</evidence>
<keyword evidence="14" id="KW-1185">Reference proteome</keyword>
<keyword evidence="4" id="KW-1003">Cell membrane</keyword>
<gene>
    <name evidence="13" type="ORF">GCM10010468_49930</name>
</gene>
<evidence type="ECO:0000256" key="2">
    <source>
        <dbReference type="ARBA" id="ARBA00009819"/>
    </source>
</evidence>
<evidence type="ECO:0000256" key="6">
    <source>
        <dbReference type="ARBA" id="ARBA00022692"/>
    </source>
</evidence>
<accession>A0ABP6QE44</accession>
<evidence type="ECO:0000256" key="3">
    <source>
        <dbReference type="ARBA" id="ARBA00022448"/>
    </source>
</evidence>
<evidence type="ECO:0000313" key="13">
    <source>
        <dbReference type="EMBL" id="GAA3223414.1"/>
    </source>
</evidence>
<evidence type="ECO:0000256" key="12">
    <source>
        <dbReference type="SAM" id="Phobius"/>
    </source>
</evidence>
<feature type="transmembrane region" description="Helical" evidence="12">
    <location>
        <begin position="35"/>
        <end position="55"/>
    </location>
</feature>
<comment type="similarity">
    <text evidence="2">Belongs to the cytochrome ubiquinol oxidase subunit 1 family.</text>
</comment>
<comment type="caution">
    <text evidence="13">The sequence shown here is derived from an EMBL/GenBank/DDBJ whole genome shotgun (WGS) entry which is preliminary data.</text>
</comment>
<evidence type="ECO:0000256" key="4">
    <source>
        <dbReference type="ARBA" id="ARBA00022475"/>
    </source>
</evidence>
<keyword evidence="9 12" id="KW-1133">Transmembrane helix</keyword>